<comment type="caution">
    <text evidence="1">The sequence shown here is derived from an EMBL/GenBank/DDBJ whole genome shotgun (WGS) entry which is preliminary data.</text>
</comment>
<dbReference type="AlphaFoldDB" id="A0A5B7JTZ1"/>
<proteinExistence type="predicted"/>
<keyword evidence="2" id="KW-1185">Reference proteome</keyword>
<evidence type="ECO:0000313" key="1">
    <source>
        <dbReference type="EMBL" id="MPC98075.1"/>
    </source>
</evidence>
<name>A0A5B7JTZ1_PORTR</name>
<sequence length="64" mass="7161">MALAVMVVVVVVVVTGWLAGWLNSVAYLEAFITALHLLCDHLHKYYISQTMWPLPPAGTLRHRS</sequence>
<accession>A0A5B7JTZ1</accession>
<gene>
    <name evidence="1" type="ORF">E2C01_093425</name>
</gene>
<reference evidence="1 2" key="1">
    <citation type="submission" date="2019-05" db="EMBL/GenBank/DDBJ databases">
        <title>Another draft genome of Portunus trituberculatus and its Hox gene families provides insights of decapod evolution.</title>
        <authorList>
            <person name="Jeong J.-H."/>
            <person name="Song I."/>
            <person name="Kim S."/>
            <person name="Choi T."/>
            <person name="Kim D."/>
            <person name="Ryu S."/>
            <person name="Kim W."/>
        </authorList>
    </citation>
    <scope>NUCLEOTIDE SEQUENCE [LARGE SCALE GENOMIC DNA]</scope>
    <source>
        <tissue evidence="1">Muscle</tissue>
    </source>
</reference>
<dbReference type="EMBL" id="VSRR010112557">
    <property type="protein sequence ID" value="MPC98075.1"/>
    <property type="molecule type" value="Genomic_DNA"/>
</dbReference>
<organism evidence="1 2">
    <name type="scientific">Portunus trituberculatus</name>
    <name type="common">Swimming crab</name>
    <name type="synonym">Neptunus trituberculatus</name>
    <dbReference type="NCBI Taxonomy" id="210409"/>
    <lineage>
        <taxon>Eukaryota</taxon>
        <taxon>Metazoa</taxon>
        <taxon>Ecdysozoa</taxon>
        <taxon>Arthropoda</taxon>
        <taxon>Crustacea</taxon>
        <taxon>Multicrustacea</taxon>
        <taxon>Malacostraca</taxon>
        <taxon>Eumalacostraca</taxon>
        <taxon>Eucarida</taxon>
        <taxon>Decapoda</taxon>
        <taxon>Pleocyemata</taxon>
        <taxon>Brachyura</taxon>
        <taxon>Eubrachyura</taxon>
        <taxon>Portunoidea</taxon>
        <taxon>Portunidae</taxon>
        <taxon>Portuninae</taxon>
        <taxon>Portunus</taxon>
    </lineage>
</organism>
<protein>
    <submittedName>
        <fullName evidence="1">Uncharacterized protein</fullName>
    </submittedName>
</protein>
<dbReference type="Proteomes" id="UP000324222">
    <property type="component" value="Unassembled WGS sequence"/>
</dbReference>
<evidence type="ECO:0000313" key="2">
    <source>
        <dbReference type="Proteomes" id="UP000324222"/>
    </source>
</evidence>